<dbReference type="Proteomes" id="UP000677054">
    <property type="component" value="Unassembled WGS sequence"/>
</dbReference>
<evidence type="ECO:0000313" key="2">
    <source>
        <dbReference type="EMBL" id="CAD7250723.1"/>
    </source>
</evidence>
<evidence type="ECO:0000256" key="1">
    <source>
        <dbReference type="SAM" id="MobiDB-lite"/>
    </source>
</evidence>
<feature type="compositionally biased region" description="Basic and acidic residues" evidence="1">
    <location>
        <begin position="90"/>
        <end position="102"/>
    </location>
</feature>
<proteinExistence type="predicted"/>
<keyword evidence="3" id="KW-1185">Reference proteome</keyword>
<sequence>MILKKVDSLYVEERRQLRVQIEWTDSLLLFQAHYHLYDDVARIHNYQMRREISALQAENYSLERQLFSYQRSIALAHSRGQYSEDTDEIGDFRYRDEAHDRPPYSLADRSVSTDTEYA</sequence>
<protein>
    <submittedName>
        <fullName evidence="2">Uncharacterized protein</fullName>
    </submittedName>
</protein>
<dbReference type="EMBL" id="CAJPEV010003035">
    <property type="protein sequence ID" value="CAG0898728.1"/>
    <property type="molecule type" value="Genomic_DNA"/>
</dbReference>
<name>A0A7R9FQ35_9CRUS</name>
<gene>
    <name evidence="2" type="ORF">DSTB1V02_LOCUS10492</name>
</gene>
<feature type="region of interest" description="Disordered" evidence="1">
    <location>
        <begin position="90"/>
        <end position="118"/>
    </location>
</feature>
<dbReference type="EMBL" id="LR902552">
    <property type="protein sequence ID" value="CAD7250723.1"/>
    <property type="molecule type" value="Genomic_DNA"/>
</dbReference>
<accession>A0A7R9FQ35</accession>
<dbReference type="AlphaFoldDB" id="A0A7R9FQ35"/>
<organism evidence="2">
    <name type="scientific">Darwinula stevensoni</name>
    <dbReference type="NCBI Taxonomy" id="69355"/>
    <lineage>
        <taxon>Eukaryota</taxon>
        <taxon>Metazoa</taxon>
        <taxon>Ecdysozoa</taxon>
        <taxon>Arthropoda</taxon>
        <taxon>Crustacea</taxon>
        <taxon>Oligostraca</taxon>
        <taxon>Ostracoda</taxon>
        <taxon>Podocopa</taxon>
        <taxon>Podocopida</taxon>
        <taxon>Darwinulocopina</taxon>
        <taxon>Darwinuloidea</taxon>
        <taxon>Darwinulidae</taxon>
        <taxon>Darwinula</taxon>
    </lineage>
</organism>
<dbReference type="OrthoDB" id="10035275at2759"/>
<evidence type="ECO:0000313" key="3">
    <source>
        <dbReference type="Proteomes" id="UP000677054"/>
    </source>
</evidence>
<reference evidence="2" key="1">
    <citation type="submission" date="2020-11" db="EMBL/GenBank/DDBJ databases">
        <authorList>
            <person name="Tran Van P."/>
        </authorList>
    </citation>
    <scope>NUCLEOTIDE SEQUENCE</scope>
</reference>